<dbReference type="AlphaFoldDB" id="A0A0F9K927"/>
<dbReference type="EMBL" id="LAZR01008486">
    <property type="protein sequence ID" value="KKM78468.1"/>
    <property type="molecule type" value="Genomic_DNA"/>
</dbReference>
<sequence length="31" mass="3513">MGIKKDDILTLKNLENDQIAKWNAKFGYSTG</sequence>
<protein>
    <submittedName>
        <fullName evidence="1">Uncharacterized protein</fullName>
    </submittedName>
</protein>
<name>A0A0F9K927_9ZZZZ</name>
<gene>
    <name evidence="1" type="ORF">LCGC14_1359600</name>
</gene>
<comment type="caution">
    <text evidence="1">The sequence shown here is derived from an EMBL/GenBank/DDBJ whole genome shotgun (WGS) entry which is preliminary data.</text>
</comment>
<evidence type="ECO:0000313" key="1">
    <source>
        <dbReference type="EMBL" id="KKM78468.1"/>
    </source>
</evidence>
<feature type="non-terminal residue" evidence="1">
    <location>
        <position position="31"/>
    </location>
</feature>
<reference evidence="1" key="1">
    <citation type="journal article" date="2015" name="Nature">
        <title>Complex archaea that bridge the gap between prokaryotes and eukaryotes.</title>
        <authorList>
            <person name="Spang A."/>
            <person name="Saw J.H."/>
            <person name="Jorgensen S.L."/>
            <person name="Zaremba-Niedzwiedzka K."/>
            <person name="Martijn J."/>
            <person name="Lind A.E."/>
            <person name="van Eijk R."/>
            <person name="Schleper C."/>
            <person name="Guy L."/>
            <person name="Ettema T.J."/>
        </authorList>
    </citation>
    <scope>NUCLEOTIDE SEQUENCE</scope>
</reference>
<accession>A0A0F9K927</accession>
<proteinExistence type="predicted"/>
<organism evidence="1">
    <name type="scientific">marine sediment metagenome</name>
    <dbReference type="NCBI Taxonomy" id="412755"/>
    <lineage>
        <taxon>unclassified sequences</taxon>
        <taxon>metagenomes</taxon>
        <taxon>ecological metagenomes</taxon>
    </lineage>
</organism>